<sequence>MAADLSVGSPVFIHGLVSEQGQALNLKRGEVVAAEDAGRLGVAVAGDSPKRLKRMNLLSAHRMEDRQLLLQLLVLRRRKLRLVMPALKQLLKEDLGLILLVSSYVSSAPSCLFHFGGFMRQVWMENWCFLSVQGRVVAKSLAQQKASRLDAASCDVGLGRVLFAGGCRRHPQLCARDDFFKSAELYDCLTDTWQQLPPMTTRRHGATACQLDGKVYVLGGMKINRQFLLLLGRGRPGLPFVAMGYGVPDSGVDFAYVSVQEAYLLMKNDKAVFVDSRDEDDYKTSRLQTSFHLPANALIMKGSSVEKSLVQHLIDLVNSGKTLICLSDACIKGNVNRGHVSRCRHIAQYLVELGADRSLIVRMAGGINAWKRAQLDGILGELRPMYAGEIQNWDFAPPKLKEEESEDEALPEISPAKGAGGGYVAALSEEAALAVGQQIEISGLKTRAELNGKAAIVKDFVADSGRWEIELLDETKERLRCKPESLLLKSAKQETPKAVEPAEVEVGCGGVVTENCERITCKVRWVPSRPFRQDQPTAYRVLKSDLFKKPNVSGDKIIKISRPVSSTVRTTGELFVGASGGIWAELDVTAGEKKGWIYVKGPGFGASSCKVTSEYLQA</sequence>
<dbReference type="PROSITE" id="PS50206">
    <property type="entry name" value="RHODANESE_3"/>
    <property type="match status" value="1"/>
</dbReference>
<dbReference type="SUPFAM" id="SSF52821">
    <property type="entry name" value="Rhodanese/Cell cycle control phosphatase"/>
    <property type="match status" value="1"/>
</dbReference>
<dbReference type="InterPro" id="IPR001763">
    <property type="entry name" value="Rhodanese-like_dom"/>
</dbReference>
<dbReference type="Pfam" id="PF01344">
    <property type="entry name" value="Kelch_1"/>
    <property type="match status" value="1"/>
</dbReference>
<protein>
    <recommendedName>
        <fullName evidence="1">Rhodanese domain-containing protein</fullName>
    </recommendedName>
</protein>
<evidence type="ECO:0000313" key="3">
    <source>
        <dbReference type="Proteomes" id="UP001642484"/>
    </source>
</evidence>
<dbReference type="Gene3D" id="2.120.10.80">
    <property type="entry name" value="Kelch-type beta propeller"/>
    <property type="match status" value="1"/>
</dbReference>
<gene>
    <name evidence="2" type="ORF">CCMP2556_LOCUS20850</name>
</gene>
<dbReference type="CDD" id="cd00158">
    <property type="entry name" value="RHOD"/>
    <property type="match status" value="1"/>
</dbReference>
<dbReference type="SMART" id="SM00612">
    <property type="entry name" value="Kelch"/>
    <property type="match status" value="1"/>
</dbReference>
<dbReference type="InterPro" id="IPR015915">
    <property type="entry name" value="Kelch-typ_b-propeller"/>
</dbReference>
<dbReference type="InterPro" id="IPR036873">
    <property type="entry name" value="Rhodanese-like_dom_sf"/>
</dbReference>
<comment type="caution">
    <text evidence="2">The sequence shown here is derived from an EMBL/GenBank/DDBJ whole genome shotgun (WGS) entry which is preliminary data.</text>
</comment>
<evidence type="ECO:0000259" key="1">
    <source>
        <dbReference type="PROSITE" id="PS50206"/>
    </source>
</evidence>
<keyword evidence="3" id="KW-1185">Reference proteome</keyword>
<accession>A0ABP0LFH0</accession>
<name>A0ABP0LFH0_9DINO</name>
<evidence type="ECO:0000313" key="2">
    <source>
        <dbReference type="EMBL" id="CAK9037916.1"/>
    </source>
</evidence>
<proteinExistence type="predicted"/>
<organism evidence="2 3">
    <name type="scientific">Durusdinium trenchii</name>
    <dbReference type="NCBI Taxonomy" id="1381693"/>
    <lineage>
        <taxon>Eukaryota</taxon>
        <taxon>Sar</taxon>
        <taxon>Alveolata</taxon>
        <taxon>Dinophyceae</taxon>
        <taxon>Suessiales</taxon>
        <taxon>Symbiodiniaceae</taxon>
        <taxon>Durusdinium</taxon>
    </lineage>
</organism>
<dbReference type="EMBL" id="CAXAMN010012336">
    <property type="protein sequence ID" value="CAK9037916.1"/>
    <property type="molecule type" value="Genomic_DNA"/>
</dbReference>
<dbReference type="SUPFAM" id="SSF117281">
    <property type="entry name" value="Kelch motif"/>
    <property type="match status" value="1"/>
</dbReference>
<dbReference type="Gene3D" id="3.40.250.10">
    <property type="entry name" value="Rhodanese-like domain"/>
    <property type="match status" value="1"/>
</dbReference>
<reference evidence="2 3" key="1">
    <citation type="submission" date="2024-02" db="EMBL/GenBank/DDBJ databases">
        <authorList>
            <person name="Chen Y."/>
            <person name="Shah S."/>
            <person name="Dougan E. K."/>
            <person name="Thang M."/>
            <person name="Chan C."/>
        </authorList>
    </citation>
    <scope>NUCLEOTIDE SEQUENCE [LARGE SCALE GENOMIC DNA]</scope>
</reference>
<dbReference type="Proteomes" id="UP001642484">
    <property type="component" value="Unassembled WGS sequence"/>
</dbReference>
<feature type="domain" description="Rhodanese" evidence="1">
    <location>
        <begin position="267"/>
        <end position="379"/>
    </location>
</feature>
<dbReference type="InterPro" id="IPR006652">
    <property type="entry name" value="Kelch_1"/>
</dbReference>